<sequence length="470" mass="52848">MLLQHGFWSQLYKLIIYKMLNISPKSVSNKVKSYKLYSLNTLNTPRSGRVLAYWLMAIAAIFFFMLFLPWQQNIDGTGKVTALDPRDRPQTVQTAIAGRIEDWKVQEGDFVNKGDTILTLTEIKDDYFDPELLTRLGEQQNAKETSIGATEQQAAAVSRQIGALKSGLQFSLNKARNKYKQTSLKNVSDSTDYEAEKINYQIAKAQFERYERLHAKDGLISLTDLERRRLKLQESSAKLMSVKNKYLVSQNEMTNALIELNSLQAEYTDKISKAESELNAKLAYIADAKGELSKVKNKIVNVKVRTEQHALIAPQDGHIVKALKAGIGETIKEGEAVVTVMPDIPMKAVELYIRPMDVPLLSKGRKVRLQFDGWPALQFSGWPSVAVGTFGGVVQVIDYVNSADGNYRILVKPDPNDDPWPMQLRVGSGVFGWAMLDEVPIWYEIWRQLNGFPPSLKAEPAKDDAKGAKK</sequence>
<feature type="coiled-coil region" evidence="1">
    <location>
        <begin position="257"/>
        <end position="305"/>
    </location>
</feature>
<gene>
    <name evidence="3" type="ORF">SAMN05421780_109121</name>
</gene>
<proteinExistence type="predicted"/>
<keyword evidence="2" id="KW-0472">Membrane</keyword>
<dbReference type="STRING" id="927664.SAMN05421780_109121"/>
<keyword evidence="2" id="KW-0812">Transmembrane</keyword>
<dbReference type="InterPro" id="IPR011053">
    <property type="entry name" value="Single_hybrid_motif"/>
</dbReference>
<keyword evidence="4" id="KW-1185">Reference proteome</keyword>
<feature type="transmembrane region" description="Helical" evidence="2">
    <location>
        <begin position="50"/>
        <end position="70"/>
    </location>
</feature>
<dbReference type="InterPro" id="IPR050739">
    <property type="entry name" value="MFP"/>
</dbReference>
<evidence type="ECO:0000313" key="4">
    <source>
        <dbReference type="Proteomes" id="UP000199514"/>
    </source>
</evidence>
<dbReference type="EMBL" id="FOLE01000009">
    <property type="protein sequence ID" value="SFC76231.1"/>
    <property type="molecule type" value="Genomic_DNA"/>
</dbReference>
<keyword evidence="2" id="KW-1133">Transmembrane helix</keyword>
<evidence type="ECO:0000256" key="2">
    <source>
        <dbReference type="SAM" id="Phobius"/>
    </source>
</evidence>
<name>A0A1I1LT12_9BACT</name>
<protein>
    <submittedName>
        <fullName evidence="3">Multidrug resistance efflux pump</fullName>
    </submittedName>
</protein>
<organism evidence="3 4">
    <name type="scientific">Flexibacter flexilis DSM 6793</name>
    <dbReference type="NCBI Taxonomy" id="927664"/>
    <lineage>
        <taxon>Bacteria</taxon>
        <taxon>Pseudomonadati</taxon>
        <taxon>Bacteroidota</taxon>
        <taxon>Cytophagia</taxon>
        <taxon>Cytophagales</taxon>
        <taxon>Flexibacteraceae</taxon>
        <taxon>Flexibacter</taxon>
    </lineage>
</organism>
<dbReference type="SUPFAM" id="SSF51230">
    <property type="entry name" value="Single hybrid motif"/>
    <property type="match status" value="1"/>
</dbReference>
<dbReference type="AlphaFoldDB" id="A0A1I1LT12"/>
<reference evidence="3 4" key="1">
    <citation type="submission" date="2016-10" db="EMBL/GenBank/DDBJ databases">
        <authorList>
            <person name="de Groot N.N."/>
        </authorList>
    </citation>
    <scope>NUCLEOTIDE SEQUENCE [LARGE SCALE GENOMIC DNA]</scope>
    <source>
        <strain evidence="3 4">DSM 6793</strain>
    </source>
</reference>
<evidence type="ECO:0000313" key="3">
    <source>
        <dbReference type="EMBL" id="SFC76231.1"/>
    </source>
</evidence>
<evidence type="ECO:0000256" key="1">
    <source>
        <dbReference type="SAM" id="Coils"/>
    </source>
</evidence>
<keyword evidence="1" id="KW-0175">Coiled coil</keyword>
<dbReference type="PANTHER" id="PTHR30386">
    <property type="entry name" value="MEMBRANE FUSION SUBUNIT OF EMRAB-TOLC MULTIDRUG EFFLUX PUMP"/>
    <property type="match status" value="1"/>
</dbReference>
<dbReference type="PANTHER" id="PTHR30386:SF18">
    <property type="entry name" value="INNER MEMBRANE PROTEIN YIAV-RELATED"/>
    <property type="match status" value="1"/>
</dbReference>
<dbReference type="Proteomes" id="UP000199514">
    <property type="component" value="Unassembled WGS sequence"/>
</dbReference>
<dbReference type="Gene3D" id="2.40.50.100">
    <property type="match status" value="1"/>
</dbReference>
<accession>A0A1I1LT12</accession>